<evidence type="ECO:0000313" key="3">
    <source>
        <dbReference type="EMBL" id="KAK2165832.1"/>
    </source>
</evidence>
<dbReference type="AlphaFoldDB" id="A0AAD9ND22"/>
<gene>
    <name evidence="3" type="ORF">LSH36_45g15023</name>
</gene>
<keyword evidence="2" id="KW-1133">Transmembrane helix</keyword>
<comment type="caution">
    <text evidence="3">The sequence shown here is derived from an EMBL/GenBank/DDBJ whole genome shotgun (WGS) entry which is preliminary data.</text>
</comment>
<keyword evidence="4" id="KW-1185">Reference proteome</keyword>
<feature type="region of interest" description="Disordered" evidence="1">
    <location>
        <begin position="93"/>
        <end position="144"/>
    </location>
</feature>
<reference evidence="3" key="1">
    <citation type="journal article" date="2023" name="Mol. Biol. Evol.">
        <title>Third-Generation Sequencing Reveals the Adaptive Role of the Epigenome in Three Deep-Sea Polychaetes.</title>
        <authorList>
            <person name="Perez M."/>
            <person name="Aroh O."/>
            <person name="Sun Y."/>
            <person name="Lan Y."/>
            <person name="Juniper S.K."/>
            <person name="Young C.R."/>
            <person name="Angers B."/>
            <person name="Qian P.Y."/>
        </authorList>
    </citation>
    <scope>NUCLEOTIDE SEQUENCE</scope>
    <source>
        <strain evidence="3">P08H-3</strain>
    </source>
</reference>
<evidence type="ECO:0000256" key="2">
    <source>
        <dbReference type="SAM" id="Phobius"/>
    </source>
</evidence>
<keyword evidence="2" id="KW-0812">Transmembrane</keyword>
<feature type="compositionally biased region" description="Basic and acidic residues" evidence="1">
    <location>
        <begin position="263"/>
        <end position="276"/>
    </location>
</feature>
<sequence>MALRNAYKQRIYPDGDDREQLGSVHSVEALTRGGNRSHIPGDTGKRVSSKTNQVIENAFGFLKDSFYDTYSRYGSDGETDGFEPFAYKDNFTFGPPRTSAYRPSGGLGPTSRSYDGDAPKDRRYPLHSSDQMSYDDDIPEGLSRTTAGNMGNGHLSNGLVPNRFGIKRLPRITETNNNNSRKVLAYSYDPRREPRIGYYEEDYNDRHRPYTSYPYPDDASVFTEDDWYPGDENRPDIARYPEPNGNYRYHSNGVADYPESDPEYSKNGKSVDSERLRSSSSSRRRCLFIFILVVGLIIIAGIVTVIALNFLGYFSSKPTWADGYDVEAIFTNEYNSALDDKNSEHYKEEAKKFKLLTNDVLNNGGYQGDYGVEVNNITNGSTKYVFVVEMAKKTNSSSLQTLLQHGYKDAFANNNTQLIFKSVKAKVFITGLFLRDGVISPTPKPQPGGLDAGFRRVLPLIPARLG</sequence>
<organism evidence="3 4">
    <name type="scientific">Paralvinella palmiformis</name>
    <dbReference type="NCBI Taxonomy" id="53620"/>
    <lineage>
        <taxon>Eukaryota</taxon>
        <taxon>Metazoa</taxon>
        <taxon>Spiralia</taxon>
        <taxon>Lophotrochozoa</taxon>
        <taxon>Annelida</taxon>
        <taxon>Polychaeta</taxon>
        <taxon>Sedentaria</taxon>
        <taxon>Canalipalpata</taxon>
        <taxon>Terebellida</taxon>
        <taxon>Terebelliformia</taxon>
        <taxon>Alvinellidae</taxon>
        <taxon>Paralvinella</taxon>
    </lineage>
</organism>
<evidence type="ECO:0008006" key="5">
    <source>
        <dbReference type="Google" id="ProtNLM"/>
    </source>
</evidence>
<keyword evidence="2" id="KW-0472">Membrane</keyword>
<feature type="transmembrane region" description="Helical" evidence="2">
    <location>
        <begin position="287"/>
        <end position="314"/>
    </location>
</feature>
<protein>
    <recommendedName>
        <fullName evidence="5">SEA domain-containing protein</fullName>
    </recommendedName>
</protein>
<feature type="region of interest" description="Disordered" evidence="1">
    <location>
        <begin position="232"/>
        <end position="276"/>
    </location>
</feature>
<dbReference type="EMBL" id="JAODUP010000045">
    <property type="protein sequence ID" value="KAK2165832.1"/>
    <property type="molecule type" value="Genomic_DNA"/>
</dbReference>
<feature type="compositionally biased region" description="Basic and acidic residues" evidence="1">
    <location>
        <begin position="114"/>
        <end position="124"/>
    </location>
</feature>
<proteinExistence type="predicted"/>
<dbReference type="Proteomes" id="UP001208570">
    <property type="component" value="Unassembled WGS sequence"/>
</dbReference>
<name>A0AAD9ND22_9ANNE</name>
<evidence type="ECO:0000256" key="1">
    <source>
        <dbReference type="SAM" id="MobiDB-lite"/>
    </source>
</evidence>
<accession>A0AAD9ND22</accession>
<evidence type="ECO:0000313" key="4">
    <source>
        <dbReference type="Proteomes" id="UP001208570"/>
    </source>
</evidence>